<dbReference type="Gene3D" id="3.40.50.12780">
    <property type="entry name" value="N-terminal domain of ligase-like"/>
    <property type="match status" value="1"/>
</dbReference>
<organism evidence="1 2">
    <name type="scientific">Zoogloea oryzae</name>
    <dbReference type="NCBI Taxonomy" id="310767"/>
    <lineage>
        <taxon>Bacteria</taxon>
        <taxon>Pseudomonadati</taxon>
        <taxon>Pseudomonadota</taxon>
        <taxon>Betaproteobacteria</taxon>
        <taxon>Rhodocyclales</taxon>
        <taxon>Zoogloeaceae</taxon>
        <taxon>Zoogloea</taxon>
    </lineage>
</organism>
<dbReference type="PANTHER" id="PTHR36932:SF1">
    <property type="entry name" value="CAPSULAR POLYSACCHARIDE BIOSYNTHESIS PROTEIN"/>
    <property type="match status" value="1"/>
</dbReference>
<reference evidence="2" key="1">
    <citation type="journal article" date="2019" name="Int. J. Syst. Evol. Microbiol.">
        <title>The Global Catalogue of Microorganisms (GCM) 10K type strain sequencing project: providing services to taxonomists for standard genome sequencing and annotation.</title>
        <authorList>
            <consortium name="The Broad Institute Genomics Platform"/>
            <consortium name="The Broad Institute Genome Sequencing Center for Infectious Disease"/>
            <person name="Wu L."/>
            <person name="Ma J."/>
        </authorList>
    </citation>
    <scope>NUCLEOTIDE SEQUENCE [LARGE SCALE GENOMIC DNA]</scope>
    <source>
        <strain evidence="2">NBRC 102407</strain>
    </source>
</reference>
<dbReference type="InterPro" id="IPR053158">
    <property type="entry name" value="CapK_Type1_Caps_Biosynth"/>
</dbReference>
<proteinExistence type="predicted"/>
<accession>A0ABQ6F9F6</accession>
<sequence length="475" mass="53614">MSVEDHLYRWLGKYLDAPQWIKTPLGLAYGCLPKAMRYGTGYRRFLAEAQLRCPEKLKLLADERLRRTLRWAAETVPAYAGVLALLCDGAPVEAWLAAFPLTTRLDLKRHPQAYRSTACPPDAGLPMQTSGSSSEPLRFMLERGLTRCKETAYIDSFNRRLGYRRRVTILSLRGRNVRGAEEGVTHSYDPIKRMLAISPNHLIDDLMPGHVAAARRHRVSGIQGYPSAVYLFANWLDKHPEHADFVRRVRGVQLFSETVEPFMLDTIRRVFPCPVLLHYGHSERAVMAASMPDDPRYFVWPLYGKVELIDHEGCVITERGVSGEIVVTGFDNRVMPFIRYRTGDIAQWSTGPEHPDLPGFAVLERIEGRDSDFIYGRDGRAIPMTSVGGLRPPAFARIDALQYEQFEPGRLIVRLQAGAGLTRETCCELQQFFQTKFHGMVDAELQEVSSMARTANGKLRTIVQHISADSEATHA</sequence>
<dbReference type="InterPro" id="IPR042099">
    <property type="entry name" value="ANL_N_sf"/>
</dbReference>
<dbReference type="Proteomes" id="UP001157167">
    <property type="component" value="Unassembled WGS sequence"/>
</dbReference>
<dbReference type="PANTHER" id="PTHR36932">
    <property type="entry name" value="CAPSULAR POLYSACCHARIDE BIOSYNTHESIS PROTEIN"/>
    <property type="match status" value="1"/>
</dbReference>
<dbReference type="SUPFAM" id="SSF56801">
    <property type="entry name" value="Acetyl-CoA synthetase-like"/>
    <property type="match status" value="1"/>
</dbReference>
<evidence type="ECO:0000313" key="2">
    <source>
        <dbReference type="Proteomes" id="UP001157167"/>
    </source>
</evidence>
<gene>
    <name evidence="1" type="ORF">GCM10007933_06670</name>
</gene>
<keyword evidence="2" id="KW-1185">Reference proteome</keyword>
<comment type="caution">
    <text evidence="1">The sequence shown here is derived from an EMBL/GenBank/DDBJ whole genome shotgun (WGS) entry which is preliminary data.</text>
</comment>
<dbReference type="RefSeq" id="WP_284186678.1">
    <property type="nucleotide sequence ID" value="NZ_BSPX01000005.1"/>
</dbReference>
<evidence type="ECO:0000313" key="1">
    <source>
        <dbReference type="EMBL" id="GLT21215.1"/>
    </source>
</evidence>
<protein>
    <submittedName>
        <fullName evidence="1">Capsular polysaccharide biosynthesis protein CapK</fullName>
    </submittedName>
</protein>
<name>A0ABQ6F9F6_9RHOO</name>
<dbReference type="EMBL" id="BSPX01000005">
    <property type="protein sequence ID" value="GLT21215.1"/>
    <property type="molecule type" value="Genomic_DNA"/>
</dbReference>